<name>A0A0S2LWF2_9MICC</name>
<evidence type="ECO:0000313" key="2">
    <source>
        <dbReference type="Proteomes" id="UP000059574"/>
    </source>
</evidence>
<dbReference type="Proteomes" id="UP000059574">
    <property type="component" value="Chromosome"/>
</dbReference>
<reference evidence="1 2" key="2">
    <citation type="journal article" date="2016" name="J. Biotechnol.">
        <title>Complete genome sequence of Arthrobacter alpinus ERGS4:06, a yellow pigmented bacterium tolerant to cold and radiations isolated from Sikkim Himalaya.</title>
        <authorList>
            <person name="Kumar R."/>
            <person name="Singh D."/>
            <person name="Swarnkar M.K."/>
            <person name="Singh A.K."/>
            <person name="Kumar S."/>
        </authorList>
    </citation>
    <scope>NUCLEOTIDE SEQUENCE [LARGE SCALE GENOMIC DNA]</scope>
    <source>
        <strain evidence="1 2">ERGS4:06</strain>
    </source>
</reference>
<dbReference type="AlphaFoldDB" id="A0A0S2LWF2"/>
<dbReference type="EMBL" id="CP013200">
    <property type="protein sequence ID" value="ALO65804.1"/>
    <property type="molecule type" value="Genomic_DNA"/>
</dbReference>
<gene>
    <name evidence="1" type="ORF">AS189_03985</name>
</gene>
<organism evidence="1 2">
    <name type="scientific">Arthrobacter alpinus</name>
    <dbReference type="NCBI Taxonomy" id="656366"/>
    <lineage>
        <taxon>Bacteria</taxon>
        <taxon>Bacillati</taxon>
        <taxon>Actinomycetota</taxon>
        <taxon>Actinomycetes</taxon>
        <taxon>Micrococcales</taxon>
        <taxon>Micrococcaceae</taxon>
        <taxon>Arthrobacter</taxon>
    </lineage>
</organism>
<dbReference type="RefSeq" id="WP_062286433.1">
    <property type="nucleotide sequence ID" value="NZ_CP013200.1"/>
</dbReference>
<accession>A0A0S2LWF2</accession>
<evidence type="ECO:0008006" key="3">
    <source>
        <dbReference type="Google" id="ProtNLM"/>
    </source>
</evidence>
<protein>
    <recommendedName>
        <fullName evidence="3">DUF4230 domain-containing protein</fullName>
    </recommendedName>
</protein>
<dbReference type="OrthoDB" id="3366858at2"/>
<evidence type="ECO:0000313" key="1">
    <source>
        <dbReference type="EMBL" id="ALO65804.1"/>
    </source>
</evidence>
<reference evidence="2" key="1">
    <citation type="submission" date="2015-11" db="EMBL/GenBank/DDBJ databases">
        <authorList>
            <person name="Kumar R."/>
            <person name="Singh D."/>
            <person name="Swarnkar M.K."/>
            <person name="Singh A.K."/>
            <person name="Kumar S."/>
        </authorList>
    </citation>
    <scope>NUCLEOTIDE SEQUENCE [LARGE SCALE GENOMIC DNA]</scope>
    <source>
        <strain evidence="2">ERGS4:06</strain>
    </source>
</reference>
<proteinExistence type="predicted"/>
<dbReference type="InterPro" id="IPR025324">
    <property type="entry name" value="DUF4230"/>
</dbReference>
<dbReference type="Pfam" id="PF14014">
    <property type="entry name" value="DUF4230"/>
    <property type="match status" value="1"/>
</dbReference>
<sequence>MTAARMAKRITAWAVGVIIVAMAGPFIASQLGFSLFPTKQSETTLLISIQDTSKYVAAVGDFEVVVNDKEDNLVLPDILAGRQTLFVGAGTVNAYVDLSGLAEDDLTLSPDGKSVTVRLPKAQLEKPNLVQERSKVVSQDRGVLDRINDALALPEQAKFYKMAEDKIAAAAKESELRERATTNTKAMLTGMFGSMDIQATFRD</sequence>